<evidence type="ECO:0000256" key="4">
    <source>
        <dbReference type="ARBA" id="ARBA00023136"/>
    </source>
</evidence>
<dbReference type="PANTHER" id="PTHR33048:SF149">
    <property type="entry name" value="UBID FAMILY DECARBOXYLASE"/>
    <property type="match status" value="1"/>
</dbReference>
<evidence type="ECO:0000256" key="3">
    <source>
        <dbReference type="ARBA" id="ARBA00022989"/>
    </source>
</evidence>
<proteinExistence type="inferred from homology"/>
<accession>A0A2V1DTG4</accession>
<keyword evidence="3 7" id="KW-1133">Transmembrane helix</keyword>
<evidence type="ECO:0000256" key="6">
    <source>
        <dbReference type="SAM" id="MobiDB-lite"/>
    </source>
</evidence>
<feature type="compositionally biased region" description="Low complexity" evidence="6">
    <location>
        <begin position="363"/>
        <end position="373"/>
    </location>
</feature>
<evidence type="ECO:0000313" key="9">
    <source>
        <dbReference type="EMBL" id="PVI01411.1"/>
    </source>
</evidence>
<evidence type="ECO:0000256" key="7">
    <source>
        <dbReference type="SAM" id="Phobius"/>
    </source>
</evidence>
<comment type="similarity">
    <text evidence="5">Belongs to the SAT4 family.</text>
</comment>
<keyword evidence="4 7" id="KW-0472">Membrane</keyword>
<feature type="transmembrane region" description="Helical" evidence="7">
    <location>
        <begin position="127"/>
        <end position="148"/>
    </location>
</feature>
<name>A0A2V1DTG4_9PLEO</name>
<protein>
    <recommendedName>
        <fullName evidence="8">Rhodopsin domain-containing protein</fullName>
    </recommendedName>
</protein>
<dbReference type="InterPro" id="IPR052337">
    <property type="entry name" value="SAT4-like"/>
</dbReference>
<keyword evidence="2 7" id="KW-0812">Transmembrane</keyword>
<evidence type="ECO:0000259" key="8">
    <source>
        <dbReference type="Pfam" id="PF20684"/>
    </source>
</evidence>
<gene>
    <name evidence="9" type="ORF">DM02DRAFT_349108</name>
</gene>
<dbReference type="Pfam" id="PF20684">
    <property type="entry name" value="Fung_rhodopsin"/>
    <property type="match status" value="1"/>
</dbReference>
<reference evidence="9 10" key="1">
    <citation type="journal article" date="2018" name="Sci. Rep.">
        <title>Comparative genomics provides insights into the lifestyle and reveals functional heterogeneity of dark septate endophytic fungi.</title>
        <authorList>
            <person name="Knapp D.G."/>
            <person name="Nemeth J.B."/>
            <person name="Barry K."/>
            <person name="Hainaut M."/>
            <person name="Henrissat B."/>
            <person name="Johnson J."/>
            <person name="Kuo A."/>
            <person name="Lim J.H.P."/>
            <person name="Lipzen A."/>
            <person name="Nolan M."/>
            <person name="Ohm R.A."/>
            <person name="Tamas L."/>
            <person name="Grigoriev I.V."/>
            <person name="Spatafora J.W."/>
            <person name="Nagy L.G."/>
            <person name="Kovacs G.M."/>
        </authorList>
    </citation>
    <scope>NUCLEOTIDE SEQUENCE [LARGE SCALE GENOMIC DNA]</scope>
    <source>
        <strain evidence="9 10">DSE2036</strain>
    </source>
</reference>
<evidence type="ECO:0000256" key="1">
    <source>
        <dbReference type="ARBA" id="ARBA00004141"/>
    </source>
</evidence>
<feature type="transmembrane region" description="Helical" evidence="7">
    <location>
        <begin position="6"/>
        <end position="25"/>
    </location>
</feature>
<dbReference type="EMBL" id="KZ805358">
    <property type="protein sequence ID" value="PVI01411.1"/>
    <property type="molecule type" value="Genomic_DNA"/>
</dbReference>
<keyword evidence="10" id="KW-1185">Reference proteome</keyword>
<dbReference type="AlphaFoldDB" id="A0A2V1DTG4"/>
<feature type="transmembrane region" description="Helical" evidence="7">
    <location>
        <begin position="173"/>
        <end position="194"/>
    </location>
</feature>
<feature type="transmembrane region" description="Helical" evidence="7">
    <location>
        <begin position="206"/>
        <end position="227"/>
    </location>
</feature>
<evidence type="ECO:0000256" key="2">
    <source>
        <dbReference type="ARBA" id="ARBA00022692"/>
    </source>
</evidence>
<dbReference type="GO" id="GO:0016020">
    <property type="term" value="C:membrane"/>
    <property type="evidence" value="ECO:0007669"/>
    <property type="project" value="UniProtKB-SubCell"/>
</dbReference>
<dbReference type="STRING" id="97972.A0A2V1DTG4"/>
<evidence type="ECO:0000256" key="5">
    <source>
        <dbReference type="ARBA" id="ARBA00038359"/>
    </source>
</evidence>
<feature type="transmembrane region" description="Helical" evidence="7">
    <location>
        <begin position="97"/>
        <end position="115"/>
    </location>
</feature>
<dbReference type="PANTHER" id="PTHR33048">
    <property type="entry name" value="PTH11-LIKE INTEGRAL MEMBRANE PROTEIN (AFU_ORTHOLOGUE AFUA_5G11245)"/>
    <property type="match status" value="1"/>
</dbReference>
<feature type="transmembrane region" description="Helical" evidence="7">
    <location>
        <begin position="41"/>
        <end position="61"/>
    </location>
</feature>
<organism evidence="9 10">
    <name type="scientific">Periconia macrospinosa</name>
    <dbReference type="NCBI Taxonomy" id="97972"/>
    <lineage>
        <taxon>Eukaryota</taxon>
        <taxon>Fungi</taxon>
        <taxon>Dikarya</taxon>
        <taxon>Ascomycota</taxon>
        <taxon>Pezizomycotina</taxon>
        <taxon>Dothideomycetes</taxon>
        <taxon>Pleosporomycetidae</taxon>
        <taxon>Pleosporales</taxon>
        <taxon>Massarineae</taxon>
        <taxon>Periconiaceae</taxon>
        <taxon>Periconia</taxon>
    </lineage>
</organism>
<dbReference type="Proteomes" id="UP000244855">
    <property type="component" value="Unassembled WGS sequence"/>
</dbReference>
<feature type="domain" description="Rhodopsin" evidence="8">
    <location>
        <begin position="22"/>
        <end position="264"/>
    </location>
</feature>
<sequence>MSSLEPESGIWYAVCWVVLFVRLLSRRIHNGSWTLLKMDDYLICVAMITLTILMAVMHIVVHTDSNLIAPGEDISHFTQKEIDNRIYGSKLVLVVEQMQIITIWLVKSCLLLMYWRMTALLPQRKVVIAVSTYVAVGFVVMEILYLGVWCRPFNQYWAVPPASKQCSAATNHLITNAVLNISSDLMIIAIPMPLLFKVRLPLKNKLILCGIFMIGTFTIVAAVLNKYYSFNHPFGTEWTEWYLRESYTAILCANLPLTYPFIQRVFRLRSWSQNSHHGGYLSGSYPRLTTRSGLRSQRKSHIPLKSGILQHGGISKTVSVNINNSYAGDPQRRESQEGINIPELPRTYDGTAGGQHSWISADSTSPTSPVSPSHKTAHSVTTASLKSEEDRT</sequence>
<feature type="region of interest" description="Disordered" evidence="6">
    <location>
        <begin position="325"/>
        <end position="392"/>
    </location>
</feature>
<evidence type="ECO:0000313" key="10">
    <source>
        <dbReference type="Proteomes" id="UP000244855"/>
    </source>
</evidence>
<dbReference type="InterPro" id="IPR049326">
    <property type="entry name" value="Rhodopsin_dom_fungi"/>
</dbReference>
<comment type="subcellular location">
    <subcellularLocation>
        <location evidence="1">Membrane</location>
        <topology evidence="1">Multi-pass membrane protein</topology>
    </subcellularLocation>
</comment>
<dbReference type="OrthoDB" id="3903189at2759"/>